<evidence type="ECO:0000313" key="3">
    <source>
        <dbReference type="Proteomes" id="UP000001798"/>
    </source>
</evidence>
<feature type="domain" description="Heterokaryon incompatibility" evidence="1">
    <location>
        <begin position="77"/>
        <end position="170"/>
    </location>
</feature>
<evidence type="ECO:0000259" key="1">
    <source>
        <dbReference type="Pfam" id="PF06985"/>
    </source>
</evidence>
<gene>
    <name evidence="2" type="ORF">BCIN_02g00020</name>
</gene>
<name>A0A384J869_BOTFB</name>
<sequence>MRDNRAAMPPQLPGCHLAESSLLSQLIQPNLKKISIKTNSVSYLFIEKLVGLMRLLETNDTGEFSLTRDFVVDIPRYAILSHTWGNDTEEVTFKDIKDGTGKVKAGYKKIQFCGEQAERDGIPYFWVDTCCIDKTNNSELTEAINSMFRWYSNAEKCYAYLSDVSSSTIDNNDSSNQPPWESAFRRSKWFTRGWTLQELIAPTSVEFFSKDWQKLGDKASLRQYIHEITGISVKALERVSLSDFSVDERFSWAEKRVTTRIEDNAYSLLGIFDIYMGLIYGEGRENALRRLRQKIDKALKDSVKPNRTPYQTRLLKTSSTFAQENNGYWQLIDTTGDGKPDLIYIKNKNTGSGYVEIHIASSYSNFQTRILEIATTFFEEDSGTWCLFKSSNSVLPDLIYIKTRDTPTGRVEVHIASGASMYKQRTLEVATSFENEDEQDGQWNLYDYNGDGKPDLVYFKTGNTGTETTEVFVASGSSNYQERLISTGTVFPMENNGFWQLGPYSINGDLIYIKDANTGTGTIEVHVASRASGYQTKLLGVGSTFSQEQNGFWQLIDFNADGKLDLTYIKYQNTESDTVEIHVASGWFWDR</sequence>
<protein>
    <recommendedName>
        <fullName evidence="1">Heterokaryon incompatibility domain-containing protein</fullName>
    </recommendedName>
</protein>
<dbReference type="PANTHER" id="PTHR10622">
    <property type="entry name" value="HET DOMAIN-CONTAINING PROTEIN"/>
    <property type="match status" value="1"/>
</dbReference>
<dbReference type="PANTHER" id="PTHR10622:SF10">
    <property type="entry name" value="HET DOMAIN-CONTAINING PROTEIN"/>
    <property type="match status" value="1"/>
</dbReference>
<evidence type="ECO:0000313" key="2">
    <source>
        <dbReference type="EMBL" id="ATZ46607.1"/>
    </source>
</evidence>
<proteinExistence type="predicted"/>
<dbReference type="RefSeq" id="XP_024546781.1">
    <property type="nucleotide sequence ID" value="XM_024691010.1"/>
</dbReference>
<dbReference type="VEuPathDB" id="FungiDB:Bcin02g00020"/>
<keyword evidence="3" id="KW-1185">Reference proteome</keyword>
<dbReference type="InterPro" id="IPR010730">
    <property type="entry name" value="HET"/>
</dbReference>
<dbReference type="KEGG" id="bfu:BCIN_02g00020"/>
<dbReference type="GeneID" id="5436374"/>
<reference evidence="2 3" key="3">
    <citation type="journal article" date="2017" name="Mol. Plant Pathol.">
        <title>A gapless genome sequence of the fungus Botrytis cinerea.</title>
        <authorList>
            <person name="Van Kan J.A."/>
            <person name="Stassen J.H."/>
            <person name="Mosbach A."/>
            <person name="Van Der Lee T.A."/>
            <person name="Faino L."/>
            <person name="Farmer A.D."/>
            <person name="Papasotiriou D.G."/>
            <person name="Zhou S."/>
            <person name="Seidl M.F."/>
            <person name="Cottam E."/>
            <person name="Edel D."/>
            <person name="Hahn M."/>
            <person name="Schwartz D.C."/>
            <person name="Dietrich R.A."/>
            <person name="Widdison S."/>
            <person name="Scalliet G."/>
        </authorList>
    </citation>
    <scope>NUCLEOTIDE SEQUENCE [LARGE SCALE GENOMIC DNA]</scope>
    <source>
        <strain evidence="2 3">B05.10</strain>
    </source>
</reference>
<reference evidence="2 3" key="2">
    <citation type="journal article" date="2012" name="Eukaryot. Cell">
        <title>Genome update of Botrytis cinerea strains B05.10 and T4.</title>
        <authorList>
            <person name="Staats M."/>
            <person name="van Kan J.A."/>
        </authorList>
    </citation>
    <scope>NUCLEOTIDE SEQUENCE [LARGE SCALE GENOMIC DNA]</scope>
    <source>
        <strain evidence="2 3">B05.10</strain>
    </source>
</reference>
<dbReference type="Proteomes" id="UP000001798">
    <property type="component" value="Chromosome 2"/>
</dbReference>
<dbReference type="OrthoDB" id="674604at2759"/>
<dbReference type="AlphaFoldDB" id="A0A384J869"/>
<dbReference type="SUPFAM" id="SSF69318">
    <property type="entry name" value="Integrin alpha N-terminal domain"/>
    <property type="match status" value="1"/>
</dbReference>
<dbReference type="Pfam" id="PF06985">
    <property type="entry name" value="HET"/>
    <property type="match status" value="1"/>
</dbReference>
<dbReference type="EMBL" id="CP009806">
    <property type="protein sequence ID" value="ATZ46607.1"/>
    <property type="molecule type" value="Genomic_DNA"/>
</dbReference>
<reference evidence="2 3" key="1">
    <citation type="journal article" date="2011" name="PLoS Genet.">
        <title>Genomic analysis of the necrotrophic fungal pathogens Sclerotinia sclerotiorum and Botrytis cinerea.</title>
        <authorList>
            <person name="Amselem J."/>
            <person name="Cuomo C.A."/>
            <person name="van Kan J.A."/>
            <person name="Viaud M."/>
            <person name="Benito E.P."/>
            <person name="Couloux A."/>
            <person name="Coutinho P.M."/>
            <person name="de Vries R.P."/>
            <person name="Dyer P.S."/>
            <person name="Fillinger S."/>
            <person name="Fournier E."/>
            <person name="Gout L."/>
            <person name="Hahn M."/>
            <person name="Kohn L."/>
            <person name="Lapalu N."/>
            <person name="Plummer K.M."/>
            <person name="Pradier J.M."/>
            <person name="Quevillon E."/>
            <person name="Sharon A."/>
            <person name="Simon A."/>
            <person name="ten Have A."/>
            <person name="Tudzynski B."/>
            <person name="Tudzynski P."/>
            <person name="Wincker P."/>
            <person name="Andrew M."/>
            <person name="Anthouard V."/>
            <person name="Beever R.E."/>
            <person name="Beffa R."/>
            <person name="Benoit I."/>
            <person name="Bouzid O."/>
            <person name="Brault B."/>
            <person name="Chen Z."/>
            <person name="Choquer M."/>
            <person name="Collemare J."/>
            <person name="Cotton P."/>
            <person name="Danchin E.G."/>
            <person name="Da Silva C."/>
            <person name="Gautier A."/>
            <person name="Giraud C."/>
            <person name="Giraud T."/>
            <person name="Gonzalez C."/>
            <person name="Grossetete S."/>
            <person name="Guldener U."/>
            <person name="Henrissat B."/>
            <person name="Howlett B.J."/>
            <person name="Kodira C."/>
            <person name="Kretschmer M."/>
            <person name="Lappartient A."/>
            <person name="Leroch M."/>
            <person name="Levis C."/>
            <person name="Mauceli E."/>
            <person name="Neuveglise C."/>
            <person name="Oeser B."/>
            <person name="Pearson M."/>
            <person name="Poulain J."/>
            <person name="Poussereau N."/>
            <person name="Quesneville H."/>
            <person name="Rascle C."/>
            <person name="Schumacher J."/>
            <person name="Segurens B."/>
            <person name="Sexton A."/>
            <person name="Silva E."/>
            <person name="Sirven C."/>
            <person name="Soanes D.M."/>
            <person name="Talbot N.J."/>
            <person name="Templeton M."/>
            <person name="Yandava C."/>
            <person name="Yarden O."/>
            <person name="Zeng Q."/>
            <person name="Rollins J.A."/>
            <person name="Lebrun M.H."/>
            <person name="Dickman M."/>
        </authorList>
    </citation>
    <scope>NUCLEOTIDE SEQUENCE [LARGE SCALE GENOMIC DNA]</scope>
    <source>
        <strain evidence="2 3">B05.10</strain>
    </source>
</reference>
<organism evidence="2 3">
    <name type="scientific">Botryotinia fuckeliana (strain B05.10)</name>
    <name type="common">Noble rot fungus</name>
    <name type="synonym">Botrytis cinerea</name>
    <dbReference type="NCBI Taxonomy" id="332648"/>
    <lineage>
        <taxon>Eukaryota</taxon>
        <taxon>Fungi</taxon>
        <taxon>Dikarya</taxon>
        <taxon>Ascomycota</taxon>
        <taxon>Pezizomycotina</taxon>
        <taxon>Leotiomycetes</taxon>
        <taxon>Helotiales</taxon>
        <taxon>Sclerotiniaceae</taxon>
        <taxon>Botrytis</taxon>
    </lineage>
</organism>
<dbReference type="InterPro" id="IPR028994">
    <property type="entry name" value="Integrin_alpha_N"/>
</dbReference>
<accession>A0A384J869</accession>